<protein>
    <submittedName>
        <fullName evidence="2">Hydantoinase/oxoprolinase-like protein</fullName>
    </submittedName>
</protein>
<organism evidence="2 3">
    <name type="scientific">Microcella alkaliphila</name>
    <dbReference type="NCBI Taxonomy" id="279828"/>
    <lineage>
        <taxon>Bacteria</taxon>
        <taxon>Bacillati</taxon>
        <taxon>Actinomycetota</taxon>
        <taxon>Actinomycetes</taxon>
        <taxon>Micrococcales</taxon>
        <taxon>Microbacteriaceae</taxon>
        <taxon>Microcella</taxon>
    </lineage>
</organism>
<dbReference type="PANTHER" id="PTHR11365">
    <property type="entry name" value="5-OXOPROLINASE RELATED"/>
    <property type="match status" value="1"/>
</dbReference>
<dbReference type="GO" id="GO:0017168">
    <property type="term" value="F:5-oxoprolinase (ATP-hydrolyzing) activity"/>
    <property type="evidence" value="ECO:0007669"/>
    <property type="project" value="TreeGrafter"/>
</dbReference>
<dbReference type="GO" id="GO:0005829">
    <property type="term" value="C:cytosol"/>
    <property type="evidence" value="ECO:0007669"/>
    <property type="project" value="TreeGrafter"/>
</dbReference>
<evidence type="ECO:0000259" key="1">
    <source>
        <dbReference type="Pfam" id="PF01968"/>
    </source>
</evidence>
<dbReference type="GO" id="GO:0006749">
    <property type="term" value="P:glutathione metabolic process"/>
    <property type="evidence" value="ECO:0007669"/>
    <property type="project" value="TreeGrafter"/>
</dbReference>
<gene>
    <name evidence="2" type="ORF">EV140_1428</name>
</gene>
<proteinExistence type="predicted"/>
<sequence length="432" mass="46136">MRAGIRLEKDRSSVVAVDADGEIVGEYSHSIGQEDPFPELFDWIAHRSNVGVRSVTVDVGGLLSMERERQVVAVRIRPRPAADPLHELPVPPDLRDSRLTVIDVTGGHDMRGRRLMDLEVASLTAALRGISSDTELVASVTAVGSVANPEHEQQAADALLSAFPFARVTLSNEFFSNSFRDRDYTAAMNACLMSSGDQLAAQIEQAARVQLPGVPVYFAVSDGGRVPIRRLGATPVNALHAGAALGLMGARHLAAVDEGEIVITDDAGAQVGRVHAGVPATHTVIRRGREPALACNAARIDPYSPSLLGEPERPAAVVDARSHDAVSMRGDLESTVRARVDLTALGAAVAPLSAWADFLGHASSSDELDSWLRATQEDLRSQVVHWGAAPESTRVVESTAYTLAYGSRHVVRIRVRVIGDWVETTARAGATI</sequence>
<evidence type="ECO:0000313" key="2">
    <source>
        <dbReference type="EMBL" id="RZT60903.1"/>
    </source>
</evidence>
<comment type="caution">
    <text evidence="2">The sequence shown here is derived from an EMBL/GenBank/DDBJ whole genome shotgun (WGS) entry which is preliminary data.</text>
</comment>
<keyword evidence="3" id="KW-1185">Reference proteome</keyword>
<dbReference type="InterPro" id="IPR002821">
    <property type="entry name" value="Hydantoinase_A"/>
</dbReference>
<feature type="domain" description="Hydantoinase A/oxoprolinase" evidence="1">
    <location>
        <begin position="182"/>
        <end position="268"/>
    </location>
</feature>
<dbReference type="InterPro" id="IPR045079">
    <property type="entry name" value="Oxoprolinase-like"/>
</dbReference>
<dbReference type="AlphaFoldDB" id="A0A4Q7TKF3"/>
<accession>A0A4Q7TKF3</accession>
<dbReference type="PANTHER" id="PTHR11365:SF23">
    <property type="entry name" value="HYPOTHETICAL 5-OXOPROLINASE (EUROFUNG)-RELATED"/>
    <property type="match status" value="1"/>
</dbReference>
<dbReference type="EMBL" id="SGXT01000014">
    <property type="protein sequence ID" value="RZT60903.1"/>
    <property type="molecule type" value="Genomic_DNA"/>
</dbReference>
<dbReference type="Pfam" id="PF01968">
    <property type="entry name" value="Hydantoinase_A"/>
    <property type="match status" value="1"/>
</dbReference>
<reference evidence="2 3" key="1">
    <citation type="journal article" date="2015" name="Stand. Genomic Sci.">
        <title>Genomic Encyclopedia of Bacterial and Archaeal Type Strains, Phase III: the genomes of soil and plant-associated and newly described type strains.</title>
        <authorList>
            <person name="Whitman W.B."/>
            <person name="Woyke T."/>
            <person name="Klenk H.P."/>
            <person name="Zhou Y."/>
            <person name="Lilburn T.G."/>
            <person name="Beck B.J."/>
            <person name="De Vos P."/>
            <person name="Vandamme P."/>
            <person name="Eisen J.A."/>
            <person name="Garrity G."/>
            <person name="Hugenholtz P."/>
            <person name="Kyrpides N.C."/>
        </authorList>
    </citation>
    <scope>NUCLEOTIDE SEQUENCE [LARGE SCALE GENOMIC DNA]</scope>
    <source>
        <strain evidence="2 3">AC4r</strain>
    </source>
</reference>
<name>A0A4Q7TKF3_9MICO</name>
<dbReference type="Proteomes" id="UP000292408">
    <property type="component" value="Unassembled WGS sequence"/>
</dbReference>
<evidence type="ECO:0000313" key="3">
    <source>
        <dbReference type="Proteomes" id="UP000292408"/>
    </source>
</evidence>